<dbReference type="Pfam" id="PF07727">
    <property type="entry name" value="RVT_2"/>
    <property type="match status" value="1"/>
</dbReference>
<keyword evidence="5" id="KW-0862">Zinc</keyword>
<dbReference type="PANTHER" id="PTHR42648">
    <property type="entry name" value="TRANSPOSASE, PUTATIVE-RELATED"/>
    <property type="match status" value="1"/>
</dbReference>
<dbReference type="InterPro" id="IPR001584">
    <property type="entry name" value="Integrase_cat-core"/>
</dbReference>
<dbReference type="PROSITE" id="PS50158">
    <property type="entry name" value="ZF_CCHC"/>
    <property type="match status" value="1"/>
</dbReference>
<dbReference type="InterPro" id="IPR012337">
    <property type="entry name" value="RNaseH-like_sf"/>
</dbReference>
<keyword evidence="1" id="KW-0645">Protease</keyword>
<keyword evidence="4" id="KW-0378">Hydrolase</keyword>
<dbReference type="InterPro" id="IPR001878">
    <property type="entry name" value="Znf_CCHC"/>
</dbReference>
<dbReference type="Pfam" id="PF00665">
    <property type="entry name" value="rve"/>
    <property type="match status" value="1"/>
</dbReference>
<keyword evidence="3" id="KW-0064">Aspartyl protease</keyword>
<dbReference type="GO" id="GO:0015074">
    <property type="term" value="P:DNA integration"/>
    <property type="evidence" value="ECO:0007669"/>
    <property type="project" value="InterPro"/>
</dbReference>
<dbReference type="EMBL" id="GBGD01000131">
    <property type="protein sequence ID" value="JAC88758.1"/>
    <property type="molecule type" value="mRNA"/>
</dbReference>
<proteinExistence type="evidence at transcript level"/>
<dbReference type="GO" id="GO:0042575">
    <property type="term" value="C:DNA polymerase complex"/>
    <property type="evidence" value="ECO:0007669"/>
    <property type="project" value="UniProtKB-ARBA"/>
</dbReference>
<dbReference type="GO" id="GO:0008270">
    <property type="term" value="F:zinc ion binding"/>
    <property type="evidence" value="ECO:0007669"/>
    <property type="project" value="UniProtKB-KW"/>
</dbReference>
<feature type="non-terminal residue" evidence="9">
    <location>
        <position position="1"/>
    </location>
</feature>
<dbReference type="Pfam" id="PF14223">
    <property type="entry name" value="Retrotran_gag_2"/>
    <property type="match status" value="1"/>
</dbReference>
<dbReference type="InterPro" id="IPR013103">
    <property type="entry name" value="RVT_2"/>
</dbReference>
<dbReference type="CDD" id="cd09272">
    <property type="entry name" value="RNase_HI_RT_Ty1"/>
    <property type="match status" value="1"/>
</dbReference>
<feature type="domain" description="Integrase catalytic" evidence="8">
    <location>
        <begin position="405"/>
        <end position="581"/>
    </location>
</feature>
<dbReference type="InterPro" id="IPR043502">
    <property type="entry name" value="DNA/RNA_pol_sf"/>
</dbReference>
<dbReference type="PROSITE" id="PS50994">
    <property type="entry name" value="INTEGRASE"/>
    <property type="match status" value="1"/>
</dbReference>
<protein>
    <submittedName>
        <fullName evidence="9">Putative retrovirus-related pol polyprotein from transposon tnt</fullName>
    </submittedName>
</protein>
<dbReference type="SUPFAM" id="SSF53098">
    <property type="entry name" value="Ribonuclease H-like"/>
    <property type="match status" value="1"/>
</dbReference>
<evidence type="ECO:0000256" key="5">
    <source>
        <dbReference type="PROSITE-ProRule" id="PRU00047"/>
    </source>
</evidence>
<name>A0A069DXI1_9HEMI</name>
<dbReference type="Gene3D" id="3.30.420.10">
    <property type="entry name" value="Ribonuclease H-like superfamily/Ribonuclease H"/>
    <property type="match status" value="2"/>
</dbReference>
<evidence type="ECO:0000256" key="3">
    <source>
        <dbReference type="ARBA" id="ARBA00022750"/>
    </source>
</evidence>
<dbReference type="SUPFAM" id="SSF56672">
    <property type="entry name" value="DNA/RNA polymerases"/>
    <property type="match status" value="1"/>
</dbReference>
<dbReference type="InterPro" id="IPR025724">
    <property type="entry name" value="GAG-pre-integrase_dom"/>
</dbReference>
<dbReference type="GO" id="GO:0004190">
    <property type="term" value="F:aspartic-type endopeptidase activity"/>
    <property type="evidence" value="ECO:0007669"/>
    <property type="project" value="UniProtKB-KW"/>
</dbReference>
<accession>A0A069DXI1</accession>
<evidence type="ECO:0000256" key="4">
    <source>
        <dbReference type="ARBA" id="ARBA00022801"/>
    </source>
</evidence>
<evidence type="ECO:0000259" key="8">
    <source>
        <dbReference type="PROSITE" id="PS50994"/>
    </source>
</evidence>
<dbReference type="InterPro" id="IPR039537">
    <property type="entry name" value="Retrotran_Ty1/copia-like"/>
</dbReference>
<evidence type="ECO:0000256" key="6">
    <source>
        <dbReference type="SAM" id="MobiDB-lite"/>
    </source>
</evidence>
<evidence type="ECO:0000313" key="9">
    <source>
        <dbReference type="EMBL" id="JAC88758.1"/>
    </source>
</evidence>
<dbReference type="InterPro" id="IPR054722">
    <property type="entry name" value="PolX-like_BBD"/>
</dbReference>
<evidence type="ECO:0000259" key="7">
    <source>
        <dbReference type="PROSITE" id="PS50158"/>
    </source>
</evidence>
<sequence>PESKEDLAKWMIGDQKAKSEIILNISPSELKQIKGCTTSKQVWDKLKSIYVSKGPARKATLLKRLMLHKMSPIDNAIDHIRAFFDTVDKLNEMDMDINNDLLSIILLNSLSDDFDSFRIAIESRDKLPPPEILKIKIIEESEARNRRSPNMGNNEAFHTRKKQHGSQVPFKFHCFRCKKKGHKAVNCPLNEGAATSLGEVGFFSEPRNCNASTSGNVQNPPSENQWCIDSGCTSHMTFNKSSFVSVSTMKRKSLGLANHTSTEIKGEGSVRILVNDGQGGETKLKINETLLVPDLRTNLLSVAKITDKGYNILFNEESAQVLDRRGNVIVKALRNGNLYYLQESQTGIETSHNVISKPNLMLWHERYGHLNERDLRHLVTIGIIPDKSLLRDKMSSCEVCLKGKMTTLPFPKMNDRKTQLLDLIHTDICGPINPKSNGGASYFITFIDDNSRHCVVKFLKKKSEALEAFKDYKTLVENKLNKRIKALQSDNGLEYCNENFDDFLKKNGIARRLTAPYSPQQNVIAERFNRTLVEMARCMINESKLPQTFWAEAINSACHIRNRCPTGTDRETPHKKWTERNPTAKYFRKFGCNAFMLLKGRHLGKFAPKSEECIFVGYSDESKAYRVWLPNQRVIKISRNIKFIEEGTASGRNENKDHLECLIDKSESQNNDTEVSCEEAEGDETEGEETGGEGRIEGDRMEGIRRRTRGRPRKLKTGKRGRPRKIYQEGSTEESQESGSRIERPNNSASEKECEMYSEKNELENEEDIAGISIGETFPYWKQAIVEEFESLIKNDSWRMVDRPKDSKIIDSRLVLRKKFNQNGELMRKKARLVARGFSQVAGRDFFETYSPVVRFSSIRCLIALATTQNLSARQLDVKSAYLNGDLEEVIYMEPPKDFERILNEVISTVDETIRGKALDMLKQFKSGDKVCLLQKSLYGLKQSGRQWYLKLHDELLRLGLEPCTTDPCVYLSKNGDELIRLAVYVDDLMLFSSNTERADSIVRQLSDRFEIKDMGNIYHCLGWEFRYLPDGLLVSQQRYILDVLKRFRMEDCKPVKTPSVIDPKLIKPEVSDSNEMERFPYQSLIGSLMYLSTGTRPDITHSVNYLSQFNSNYNETHWQAAKRILRYLKGTTNFGIKFTLGKPRLIGYVDADWANSNEDRRSYSGFVYILGGGPISWEAKKQRTVALSSAEAEYMAITEATKESMYLNKLLTELGYPQEPTTIFTDSQSAIKLAQNERYHGRTKHIATRHHFIHQAMREGDVNLSYMPSEDMLADVLTKPLSGPKHQSCVTGIGMSSLADSRGSVRE</sequence>
<dbReference type="InterPro" id="IPR036397">
    <property type="entry name" value="RNaseH_sf"/>
</dbReference>
<feature type="region of interest" description="Disordered" evidence="6">
    <location>
        <begin position="663"/>
        <end position="762"/>
    </location>
</feature>
<dbReference type="Pfam" id="PF25597">
    <property type="entry name" value="SH3_retrovirus"/>
    <property type="match status" value="1"/>
</dbReference>
<feature type="compositionally biased region" description="Basic and acidic residues" evidence="6">
    <location>
        <begin position="740"/>
        <end position="762"/>
    </location>
</feature>
<evidence type="ECO:0000256" key="1">
    <source>
        <dbReference type="ARBA" id="ARBA00022670"/>
    </source>
</evidence>
<feature type="compositionally biased region" description="Basic residues" evidence="6">
    <location>
        <begin position="706"/>
        <end position="725"/>
    </location>
</feature>
<keyword evidence="2" id="KW-0479">Metal-binding</keyword>
<dbReference type="PANTHER" id="PTHR42648:SF28">
    <property type="entry name" value="TRANSPOSON-ENCODED PROTEIN WITH RIBONUCLEASE H-LIKE AND RETROVIRUS ZINC FINGER-LIKE DOMAINS"/>
    <property type="match status" value="1"/>
</dbReference>
<reference evidence="9" key="1">
    <citation type="journal article" date="2015" name="J. Med. Entomol.">
        <title>A Deep Insight Into the Sialotranscriptome of the Chagas Disease Vector, Panstrongylus megistus (Hemiptera: Heteroptera).</title>
        <authorList>
            <person name="Ribeiro J.M."/>
            <person name="Schwarz A."/>
            <person name="Francischetti I.M."/>
        </authorList>
    </citation>
    <scope>NUCLEOTIDE SEQUENCE</scope>
    <source>
        <tissue evidence="9">Salivary glands</tissue>
    </source>
</reference>
<organism evidence="9">
    <name type="scientific">Panstrongylus megistus</name>
    <dbReference type="NCBI Taxonomy" id="65343"/>
    <lineage>
        <taxon>Eukaryota</taxon>
        <taxon>Metazoa</taxon>
        <taxon>Ecdysozoa</taxon>
        <taxon>Arthropoda</taxon>
        <taxon>Hexapoda</taxon>
        <taxon>Insecta</taxon>
        <taxon>Pterygota</taxon>
        <taxon>Neoptera</taxon>
        <taxon>Paraneoptera</taxon>
        <taxon>Hemiptera</taxon>
        <taxon>Heteroptera</taxon>
        <taxon>Panheteroptera</taxon>
        <taxon>Cimicomorpha</taxon>
        <taxon>Reduviidae</taxon>
        <taxon>Triatominae</taxon>
        <taxon>Panstrongylus</taxon>
    </lineage>
</organism>
<dbReference type="GO" id="GO:0006508">
    <property type="term" value="P:proteolysis"/>
    <property type="evidence" value="ECO:0007669"/>
    <property type="project" value="UniProtKB-KW"/>
</dbReference>
<dbReference type="InterPro" id="IPR057670">
    <property type="entry name" value="SH3_retrovirus"/>
</dbReference>
<evidence type="ECO:0000256" key="2">
    <source>
        <dbReference type="ARBA" id="ARBA00022723"/>
    </source>
</evidence>
<dbReference type="Pfam" id="PF13976">
    <property type="entry name" value="gag_pre-integrs"/>
    <property type="match status" value="1"/>
</dbReference>
<feature type="domain" description="CCHC-type" evidence="7">
    <location>
        <begin position="174"/>
        <end position="188"/>
    </location>
</feature>
<feature type="compositionally biased region" description="Acidic residues" evidence="6">
    <location>
        <begin position="675"/>
        <end position="691"/>
    </location>
</feature>
<feature type="compositionally biased region" description="Basic and acidic residues" evidence="6">
    <location>
        <begin position="692"/>
        <end position="705"/>
    </location>
</feature>
<dbReference type="GO" id="GO:0003676">
    <property type="term" value="F:nucleic acid binding"/>
    <property type="evidence" value="ECO:0007669"/>
    <property type="project" value="InterPro"/>
</dbReference>
<dbReference type="Pfam" id="PF22936">
    <property type="entry name" value="Pol_BBD"/>
    <property type="match status" value="1"/>
</dbReference>
<dbReference type="GO" id="GO:0071897">
    <property type="term" value="P:DNA biosynthetic process"/>
    <property type="evidence" value="ECO:0007669"/>
    <property type="project" value="UniProtKB-ARBA"/>
</dbReference>
<keyword evidence="5" id="KW-0863">Zinc-finger</keyword>